<name>A0A833QRW9_9POAL</name>
<reference evidence="1" key="1">
    <citation type="submission" date="2020-01" db="EMBL/GenBank/DDBJ databases">
        <title>Genome sequence of Kobresia littledalei, the first chromosome-level genome in the family Cyperaceae.</title>
        <authorList>
            <person name="Qu G."/>
        </authorList>
    </citation>
    <scope>NUCLEOTIDE SEQUENCE</scope>
    <source>
        <strain evidence="1">C.B.Clarke</strain>
        <tissue evidence="1">Leaf</tissue>
    </source>
</reference>
<evidence type="ECO:0000313" key="2">
    <source>
        <dbReference type="Proteomes" id="UP000623129"/>
    </source>
</evidence>
<sequence length="154" mass="17581">MEESSTRHVRRPYEFFCAVLYWNEYLGIRSATLNTLVLDVKALVLSWKPHALYFPNFASSEKCEAIVRLAKTKLRPSTLALRKGETEVTTMGIRTSILSMIRTKREEEKRIREKQLKDCLSLFAIAKPCTNGDALSPLLPVEAAPLKILKEKLK</sequence>
<evidence type="ECO:0000313" key="1">
    <source>
        <dbReference type="EMBL" id="KAF3327648.1"/>
    </source>
</evidence>
<proteinExistence type="predicted"/>
<dbReference type="Proteomes" id="UP000623129">
    <property type="component" value="Unassembled WGS sequence"/>
</dbReference>
<comment type="caution">
    <text evidence="1">The sequence shown here is derived from an EMBL/GenBank/DDBJ whole genome shotgun (WGS) entry which is preliminary data.</text>
</comment>
<gene>
    <name evidence="1" type="ORF">FCM35_KLT07766</name>
</gene>
<protein>
    <submittedName>
        <fullName evidence="1">Uncharacterized protein</fullName>
    </submittedName>
</protein>
<organism evidence="1 2">
    <name type="scientific">Carex littledalei</name>
    <dbReference type="NCBI Taxonomy" id="544730"/>
    <lineage>
        <taxon>Eukaryota</taxon>
        <taxon>Viridiplantae</taxon>
        <taxon>Streptophyta</taxon>
        <taxon>Embryophyta</taxon>
        <taxon>Tracheophyta</taxon>
        <taxon>Spermatophyta</taxon>
        <taxon>Magnoliopsida</taxon>
        <taxon>Liliopsida</taxon>
        <taxon>Poales</taxon>
        <taxon>Cyperaceae</taxon>
        <taxon>Cyperoideae</taxon>
        <taxon>Cariceae</taxon>
        <taxon>Carex</taxon>
        <taxon>Carex subgen. Euthyceras</taxon>
    </lineage>
</organism>
<keyword evidence="2" id="KW-1185">Reference proteome</keyword>
<dbReference type="OrthoDB" id="1937761at2759"/>
<dbReference type="AlphaFoldDB" id="A0A833QRW9"/>
<dbReference type="Gene3D" id="2.60.120.620">
    <property type="entry name" value="q2cbj1_9rhob like domain"/>
    <property type="match status" value="1"/>
</dbReference>
<dbReference type="EMBL" id="SWLB01000017">
    <property type="protein sequence ID" value="KAF3327648.1"/>
    <property type="molecule type" value="Genomic_DNA"/>
</dbReference>
<accession>A0A833QRW9</accession>